<dbReference type="Gene3D" id="3.40.630.30">
    <property type="match status" value="1"/>
</dbReference>
<dbReference type="GO" id="GO:0016746">
    <property type="term" value="F:acyltransferase activity"/>
    <property type="evidence" value="ECO:0007669"/>
    <property type="project" value="UniProtKB-KW"/>
</dbReference>
<proteinExistence type="inferred from homology"/>
<dbReference type="AlphaFoldDB" id="A0ABD5XE78"/>
<keyword evidence="5" id="KW-0012">Acyltransferase</keyword>
<evidence type="ECO:0000256" key="5">
    <source>
        <dbReference type="ARBA" id="ARBA00023315"/>
    </source>
</evidence>
<dbReference type="EMBL" id="JBHTAB010000001">
    <property type="protein sequence ID" value="MFC7127926.1"/>
    <property type="molecule type" value="Genomic_DNA"/>
</dbReference>
<dbReference type="InterPro" id="IPR050644">
    <property type="entry name" value="PG_Glycine_Bridge_Synth"/>
</dbReference>
<sequence>MTIEITEFDHRDRDEWDTYVERSSQASLFHQYEALRLQAKYSNSKLHLLVGYKTEEPVGLFPVFEIRKGLVKTAFSPPPHIGVPYLGPVMLDAGNIKSRKFERRRNQFIDGCTEWIGGHIGPNYTHVRVGDYYTDMRTFLWGGCDVSPKYTYNVDLTRGEDDLLMSFSRSARRNIRDGRKLVSGIEEGDRDDICSILTLVKDRYEEQDLSFDVPPQFVMDLYDSLPAGQVRPYVFRYDGTFVSGIIVLQYGDTLYRWLGGVRPQRDFGIDVNDLLDWRIMRDGMDDGMRRYDLVGANNRRLNRYKSKYNPELVTFYQIEHGALPVRTIAHLYKSRLGPGIEMLSRGNGNEASFPSRLVSGFLHR</sequence>
<dbReference type="PANTHER" id="PTHR36174">
    <property type="entry name" value="LIPID II:GLYCINE GLYCYLTRANSFERASE"/>
    <property type="match status" value="1"/>
</dbReference>
<dbReference type="Proteomes" id="UP001596460">
    <property type="component" value="Unassembled WGS sequence"/>
</dbReference>
<keyword evidence="3" id="KW-0133">Cell shape</keyword>
<evidence type="ECO:0000313" key="8">
    <source>
        <dbReference type="EMBL" id="MFC7127926.1"/>
    </source>
</evidence>
<evidence type="ECO:0000313" key="9">
    <source>
        <dbReference type="Proteomes" id="UP001596460"/>
    </source>
</evidence>
<dbReference type="InterPro" id="IPR016181">
    <property type="entry name" value="Acyl_CoA_acyltransferase"/>
</dbReference>
<organism evidence="8 9">
    <name type="scientific">Haloferax chudinovii</name>
    <dbReference type="NCBI Taxonomy" id="1109010"/>
    <lineage>
        <taxon>Archaea</taxon>
        <taxon>Methanobacteriati</taxon>
        <taxon>Methanobacteriota</taxon>
        <taxon>Stenosarchaea group</taxon>
        <taxon>Halobacteria</taxon>
        <taxon>Halobacteriales</taxon>
        <taxon>Haloferacaceae</taxon>
        <taxon>Haloferax</taxon>
    </lineage>
</organism>
<evidence type="ECO:0000256" key="6">
    <source>
        <dbReference type="ARBA" id="ARBA00023316"/>
    </source>
</evidence>
<keyword evidence="6" id="KW-0961">Cell wall biogenesis/degradation</keyword>
<protein>
    <submittedName>
        <fullName evidence="8">Lipid II:glycine glycyltransferase FemX</fullName>
    </submittedName>
</protein>
<dbReference type="InterPro" id="IPR038740">
    <property type="entry name" value="BioF2-like_GNAT_dom"/>
</dbReference>
<evidence type="ECO:0000259" key="7">
    <source>
        <dbReference type="Pfam" id="PF13480"/>
    </source>
</evidence>
<dbReference type="GO" id="GO:0071555">
    <property type="term" value="P:cell wall organization"/>
    <property type="evidence" value="ECO:0007669"/>
    <property type="project" value="UniProtKB-KW"/>
</dbReference>
<keyword evidence="9" id="KW-1185">Reference proteome</keyword>
<dbReference type="PROSITE" id="PS51191">
    <property type="entry name" value="FEMABX"/>
    <property type="match status" value="1"/>
</dbReference>
<dbReference type="SUPFAM" id="SSF55729">
    <property type="entry name" value="Acyl-CoA N-acyltransferases (Nat)"/>
    <property type="match status" value="1"/>
</dbReference>
<evidence type="ECO:0000256" key="1">
    <source>
        <dbReference type="ARBA" id="ARBA00009943"/>
    </source>
</evidence>
<keyword evidence="2" id="KW-0808">Transferase</keyword>
<comment type="caution">
    <text evidence="8">The sequence shown here is derived from an EMBL/GenBank/DDBJ whole genome shotgun (WGS) entry which is preliminary data.</text>
</comment>
<dbReference type="GO" id="GO:0008360">
    <property type="term" value="P:regulation of cell shape"/>
    <property type="evidence" value="ECO:0007669"/>
    <property type="project" value="UniProtKB-KW"/>
</dbReference>
<keyword evidence="4" id="KW-0573">Peptidoglycan synthesis</keyword>
<dbReference type="RefSeq" id="WP_390242180.1">
    <property type="nucleotide sequence ID" value="NZ_JBHTAB010000001.1"/>
</dbReference>
<feature type="domain" description="BioF2-like acetyltransferase" evidence="7">
    <location>
        <begin position="169"/>
        <end position="305"/>
    </location>
</feature>
<comment type="similarity">
    <text evidence="1">Belongs to the FemABX family.</text>
</comment>
<dbReference type="PANTHER" id="PTHR36174:SF1">
    <property type="entry name" value="LIPID II:GLYCINE GLYCYLTRANSFERASE"/>
    <property type="match status" value="1"/>
</dbReference>
<accession>A0ABD5XE78</accession>
<dbReference type="Pfam" id="PF13480">
    <property type="entry name" value="Acetyltransf_6"/>
    <property type="match status" value="1"/>
</dbReference>
<gene>
    <name evidence="8" type="ORF">ACFQI8_00740</name>
</gene>
<evidence type="ECO:0000256" key="3">
    <source>
        <dbReference type="ARBA" id="ARBA00022960"/>
    </source>
</evidence>
<name>A0ABD5XE78_9EURY</name>
<dbReference type="InterPro" id="IPR003447">
    <property type="entry name" value="FEMABX"/>
</dbReference>
<reference evidence="8 9" key="1">
    <citation type="journal article" date="2019" name="Int. J. Syst. Evol. Microbiol.">
        <title>The Global Catalogue of Microorganisms (GCM) 10K type strain sequencing project: providing services to taxonomists for standard genome sequencing and annotation.</title>
        <authorList>
            <consortium name="The Broad Institute Genomics Platform"/>
            <consortium name="The Broad Institute Genome Sequencing Center for Infectious Disease"/>
            <person name="Wu L."/>
            <person name="Ma J."/>
        </authorList>
    </citation>
    <scope>NUCLEOTIDE SEQUENCE [LARGE SCALE GENOMIC DNA]</scope>
    <source>
        <strain evidence="8 9">DSM 26526</strain>
    </source>
</reference>
<evidence type="ECO:0000256" key="4">
    <source>
        <dbReference type="ARBA" id="ARBA00022984"/>
    </source>
</evidence>
<evidence type="ECO:0000256" key="2">
    <source>
        <dbReference type="ARBA" id="ARBA00022679"/>
    </source>
</evidence>